<sequence>MKYEPLKYAVAGYAAYFYTIEQPDGRMATFLQFYNESVSRLRVSITKRKKQGLATFLTILQLASIEVGTVTLCAVRH</sequence>
<reference evidence="1" key="1">
    <citation type="journal article" date="2019" name="Sci. Rep.">
        <title>Draft genome of Tanacetum cinerariifolium, the natural source of mosquito coil.</title>
        <authorList>
            <person name="Yamashiro T."/>
            <person name="Shiraishi A."/>
            <person name="Satake H."/>
            <person name="Nakayama K."/>
        </authorList>
    </citation>
    <scope>NUCLEOTIDE SEQUENCE</scope>
</reference>
<name>A0A699XKC3_TANCI</name>
<protein>
    <submittedName>
        <fullName evidence="1">Uncharacterized protein</fullName>
    </submittedName>
</protein>
<evidence type="ECO:0000313" key="1">
    <source>
        <dbReference type="EMBL" id="GFD59653.1"/>
    </source>
</evidence>
<dbReference type="EMBL" id="BKCJ011867723">
    <property type="protein sequence ID" value="GFD59653.1"/>
    <property type="molecule type" value="Genomic_DNA"/>
</dbReference>
<dbReference type="AlphaFoldDB" id="A0A699XKC3"/>
<comment type="caution">
    <text evidence="1">The sequence shown here is derived from an EMBL/GenBank/DDBJ whole genome shotgun (WGS) entry which is preliminary data.</text>
</comment>
<proteinExistence type="predicted"/>
<accession>A0A699XKC3</accession>
<organism evidence="1">
    <name type="scientific">Tanacetum cinerariifolium</name>
    <name type="common">Dalmatian daisy</name>
    <name type="synonym">Chrysanthemum cinerariifolium</name>
    <dbReference type="NCBI Taxonomy" id="118510"/>
    <lineage>
        <taxon>Eukaryota</taxon>
        <taxon>Viridiplantae</taxon>
        <taxon>Streptophyta</taxon>
        <taxon>Embryophyta</taxon>
        <taxon>Tracheophyta</taxon>
        <taxon>Spermatophyta</taxon>
        <taxon>Magnoliopsida</taxon>
        <taxon>eudicotyledons</taxon>
        <taxon>Gunneridae</taxon>
        <taxon>Pentapetalae</taxon>
        <taxon>asterids</taxon>
        <taxon>campanulids</taxon>
        <taxon>Asterales</taxon>
        <taxon>Asteraceae</taxon>
        <taxon>Asteroideae</taxon>
        <taxon>Anthemideae</taxon>
        <taxon>Anthemidinae</taxon>
        <taxon>Tanacetum</taxon>
    </lineage>
</organism>
<gene>
    <name evidence="1" type="ORF">Tci_931622</name>
</gene>